<protein>
    <submittedName>
        <fullName evidence="1">Uncharacterized protein</fullName>
    </submittedName>
</protein>
<proteinExistence type="predicted"/>
<sequence>MPHYQRWWEKELNELKAELRKLSRLFYDLRGDPHNPVHPECQTARETYPAAIRNAKSEHWEGFLATAAEHKLWVANCYLSKPARDAGCARVPTLKPWWQMGL</sequence>
<accession>A0A5C3Q5X8</accession>
<evidence type="ECO:0000313" key="1">
    <source>
        <dbReference type="EMBL" id="TFK96429.1"/>
    </source>
</evidence>
<dbReference type="AlphaFoldDB" id="A0A5C3Q5X8"/>
<dbReference type="OrthoDB" id="3261136at2759"/>
<dbReference type="Proteomes" id="UP000305067">
    <property type="component" value="Unassembled WGS sequence"/>
</dbReference>
<evidence type="ECO:0000313" key="2">
    <source>
        <dbReference type="Proteomes" id="UP000305067"/>
    </source>
</evidence>
<reference evidence="1 2" key="1">
    <citation type="journal article" date="2019" name="Nat. Ecol. Evol.">
        <title>Megaphylogeny resolves global patterns of mushroom evolution.</title>
        <authorList>
            <person name="Varga T."/>
            <person name="Krizsan K."/>
            <person name="Foldi C."/>
            <person name="Dima B."/>
            <person name="Sanchez-Garcia M."/>
            <person name="Sanchez-Ramirez S."/>
            <person name="Szollosi G.J."/>
            <person name="Szarkandi J.G."/>
            <person name="Papp V."/>
            <person name="Albert L."/>
            <person name="Andreopoulos W."/>
            <person name="Angelini C."/>
            <person name="Antonin V."/>
            <person name="Barry K.W."/>
            <person name="Bougher N.L."/>
            <person name="Buchanan P."/>
            <person name="Buyck B."/>
            <person name="Bense V."/>
            <person name="Catcheside P."/>
            <person name="Chovatia M."/>
            <person name="Cooper J."/>
            <person name="Damon W."/>
            <person name="Desjardin D."/>
            <person name="Finy P."/>
            <person name="Geml J."/>
            <person name="Haridas S."/>
            <person name="Hughes K."/>
            <person name="Justo A."/>
            <person name="Karasinski D."/>
            <person name="Kautmanova I."/>
            <person name="Kiss B."/>
            <person name="Kocsube S."/>
            <person name="Kotiranta H."/>
            <person name="LaButti K.M."/>
            <person name="Lechner B.E."/>
            <person name="Liimatainen K."/>
            <person name="Lipzen A."/>
            <person name="Lukacs Z."/>
            <person name="Mihaltcheva S."/>
            <person name="Morgado L.N."/>
            <person name="Niskanen T."/>
            <person name="Noordeloos M.E."/>
            <person name="Ohm R.A."/>
            <person name="Ortiz-Santana B."/>
            <person name="Ovrebo C."/>
            <person name="Racz N."/>
            <person name="Riley R."/>
            <person name="Savchenko A."/>
            <person name="Shiryaev A."/>
            <person name="Soop K."/>
            <person name="Spirin V."/>
            <person name="Szebenyi C."/>
            <person name="Tomsovsky M."/>
            <person name="Tulloss R.E."/>
            <person name="Uehling J."/>
            <person name="Grigoriev I.V."/>
            <person name="Vagvolgyi C."/>
            <person name="Papp T."/>
            <person name="Martin F.M."/>
            <person name="Miettinen O."/>
            <person name="Hibbett D.S."/>
            <person name="Nagy L.G."/>
        </authorList>
    </citation>
    <scope>NUCLEOTIDE SEQUENCE [LARGE SCALE GENOMIC DNA]</scope>
    <source>
        <strain evidence="1 2">CBS 309.79</strain>
    </source>
</reference>
<gene>
    <name evidence="1" type="ORF">BDV98DRAFT_636111</name>
</gene>
<keyword evidence="2" id="KW-1185">Reference proteome</keyword>
<dbReference type="STRING" id="1884261.A0A5C3Q5X8"/>
<dbReference type="EMBL" id="ML178860">
    <property type="protein sequence ID" value="TFK96429.1"/>
    <property type="molecule type" value="Genomic_DNA"/>
</dbReference>
<name>A0A5C3Q5X8_9AGAR</name>
<organism evidence="1 2">
    <name type="scientific">Pterulicium gracile</name>
    <dbReference type="NCBI Taxonomy" id="1884261"/>
    <lineage>
        <taxon>Eukaryota</taxon>
        <taxon>Fungi</taxon>
        <taxon>Dikarya</taxon>
        <taxon>Basidiomycota</taxon>
        <taxon>Agaricomycotina</taxon>
        <taxon>Agaricomycetes</taxon>
        <taxon>Agaricomycetidae</taxon>
        <taxon>Agaricales</taxon>
        <taxon>Pleurotineae</taxon>
        <taxon>Pterulaceae</taxon>
        <taxon>Pterulicium</taxon>
    </lineage>
</organism>